<dbReference type="Proteomes" id="UP001271007">
    <property type="component" value="Unassembled WGS sequence"/>
</dbReference>
<dbReference type="GO" id="GO:0046961">
    <property type="term" value="F:proton-transporting ATPase activity, rotational mechanism"/>
    <property type="evidence" value="ECO:0007669"/>
    <property type="project" value="InterPro"/>
</dbReference>
<feature type="coiled-coil region" evidence="10">
    <location>
        <begin position="101"/>
        <end position="128"/>
    </location>
</feature>
<feature type="transmembrane region" description="Helical" evidence="9">
    <location>
        <begin position="648"/>
        <end position="670"/>
    </location>
</feature>
<comment type="similarity">
    <text evidence="2 9">Belongs to the V-ATPase 116 kDa subunit family.</text>
</comment>
<dbReference type="AlphaFoldDB" id="A0AAJ0D5W7"/>
<evidence type="ECO:0000256" key="7">
    <source>
        <dbReference type="ARBA" id="ARBA00023065"/>
    </source>
</evidence>
<keyword evidence="7 9" id="KW-0406">Ion transport</keyword>
<evidence type="ECO:0000256" key="2">
    <source>
        <dbReference type="ARBA" id="ARBA00009904"/>
    </source>
</evidence>
<dbReference type="InterPro" id="IPR002490">
    <property type="entry name" value="V-ATPase_116kDa_su"/>
</dbReference>
<evidence type="ECO:0000256" key="1">
    <source>
        <dbReference type="ARBA" id="ARBA00004141"/>
    </source>
</evidence>
<dbReference type="GO" id="GO:0000329">
    <property type="term" value="C:fungal-type vacuole membrane"/>
    <property type="evidence" value="ECO:0007669"/>
    <property type="project" value="TreeGrafter"/>
</dbReference>
<protein>
    <recommendedName>
        <fullName evidence="9">V-type proton ATPase subunit a</fullName>
    </recommendedName>
</protein>
<gene>
    <name evidence="12" type="primary">VPH1</name>
    <name evidence="12" type="ORF">LTR09_011814</name>
</gene>
<dbReference type="EMBL" id="JAWDJX010000082">
    <property type="protein sequence ID" value="KAK3046731.1"/>
    <property type="molecule type" value="Genomic_DNA"/>
</dbReference>
<keyword evidence="13" id="KW-1185">Reference proteome</keyword>
<keyword evidence="8 9" id="KW-0472">Membrane</keyword>
<keyword evidence="4 9" id="KW-0812">Transmembrane</keyword>
<evidence type="ECO:0000256" key="6">
    <source>
        <dbReference type="ARBA" id="ARBA00022989"/>
    </source>
</evidence>
<dbReference type="GO" id="GO:0000220">
    <property type="term" value="C:vacuolar proton-transporting V-type ATPase, V0 domain"/>
    <property type="evidence" value="ECO:0007669"/>
    <property type="project" value="InterPro"/>
</dbReference>
<feature type="transmembrane region" description="Helical" evidence="9">
    <location>
        <begin position="426"/>
        <end position="451"/>
    </location>
</feature>
<dbReference type="PANTHER" id="PTHR11629:SF63">
    <property type="entry name" value="V-TYPE PROTON ATPASE SUBUNIT A"/>
    <property type="match status" value="1"/>
</dbReference>
<name>A0AAJ0D5W7_9PEZI</name>
<accession>A0AAJ0D5W7</accession>
<evidence type="ECO:0000256" key="8">
    <source>
        <dbReference type="ARBA" id="ARBA00023136"/>
    </source>
</evidence>
<proteinExistence type="inferred from homology"/>
<evidence type="ECO:0000256" key="10">
    <source>
        <dbReference type="SAM" id="Coils"/>
    </source>
</evidence>
<feature type="transmembrane region" description="Helical" evidence="9">
    <location>
        <begin position="584"/>
        <end position="607"/>
    </location>
</feature>
<dbReference type="PANTHER" id="PTHR11629">
    <property type="entry name" value="VACUOLAR PROTON ATPASES"/>
    <property type="match status" value="1"/>
</dbReference>
<evidence type="ECO:0000256" key="4">
    <source>
        <dbReference type="ARBA" id="ARBA00022692"/>
    </source>
</evidence>
<comment type="caution">
    <text evidence="12">The sequence shown here is derived from an EMBL/GenBank/DDBJ whole genome shotgun (WGS) entry which is preliminary data.</text>
</comment>
<dbReference type="GO" id="GO:0007035">
    <property type="term" value="P:vacuolar acidification"/>
    <property type="evidence" value="ECO:0007669"/>
    <property type="project" value="TreeGrafter"/>
</dbReference>
<evidence type="ECO:0000256" key="9">
    <source>
        <dbReference type="RuleBase" id="RU361189"/>
    </source>
</evidence>
<comment type="function">
    <text evidence="9">Essential component of the vacuolar proton pump (V-ATPase), a multimeric enzyme that catalyzes the translocation of protons across the membranes. Required for assembly and activity of the V-ATPase.</text>
</comment>
<sequence length="864" mass="98339">MAAQKESLFRSQDMTLTQLYVANEIGREVVSALGELGVMQFRDLNPETTAFQRTFTQEIRRLDNVERQLTYFRNQIEKNDIPMRPIYEFSNTMAAPSATEIDELADRSQSLEQRIASLNDSYETLKKRETELTEWRWVLREAGGFFDRARGQTEEIRQSIDTSDDAPLLRDVEQQANGTTEAGQQQSFSVMNIGFVAGVIPRERMGAFERILWRTLRGNLYMNQSEIPDPVLDPEKNEEVHKNVFVIFAHGKEIIAKIRKISESLGASIYNVDENSELRRDQIHEVNSRLQDLSNVLGNTKRTLDAELTQIGRSLAAWLIVIKKEKTVYQTLNRFSYDPARKTLVAEAWCPTNTLGMIKSRLQDVNDRAGLSVPTIVNQIKTSKTPPTYNKTNKFTLGFQTIIDAYGTAKYTEVNPGLPTIVTFPFLFAVMFGDLGHGAIMALAAAAMIYWEKPLQRGKQDELFGMAFYGRYIMLMMGIFSMYTGLIYCDAFSKELSLFPSMWQWNFPEGYDPEKGGTITATRVEGYTYPFGMDWRWHDTENDLLFSNSYKMKLSIIMGWAHMTYSLCLSYINARHFRTPIDIWGNFIPGMIFFQSIFGYLVFTIIFKWCIDWNARGQTAPGLLNMLIYMFLQPGQIDEQLYAGQGPLQVTLVLAALAQVPVMLFLKPFYLRYEHNKARAQGYRGIGESTHVSALDDDDDETSGQANGRPSFADSDMDGGAVLTQDIGEGGEHEEFEFSEVMIHQVIHTIEFCLNCVSHTASYLRLWALSLAHQQLSIVLWSMTFGNAFAFEGALGVFVIFCCFTLWFALTVAVLVVMEGTSAMLHSLRLHWVEAMSKHFIGDGVAFEPFSFEVMLEEEMTELK</sequence>
<dbReference type="PIRSF" id="PIRSF001293">
    <property type="entry name" value="ATP6V0A1"/>
    <property type="match status" value="1"/>
</dbReference>
<keyword evidence="6 9" id="KW-1133">Transmembrane helix</keyword>
<feature type="transmembrane region" description="Helical" evidence="9">
    <location>
        <begin position="472"/>
        <end position="493"/>
    </location>
</feature>
<feature type="transmembrane region" description="Helical" evidence="9">
    <location>
        <begin position="554"/>
        <end position="572"/>
    </location>
</feature>
<evidence type="ECO:0000256" key="11">
    <source>
        <dbReference type="SAM" id="MobiDB-lite"/>
    </source>
</evidence>
<evidence type="ECO:0000313" key="12">
    <source>
        <dbReference type="EMBL" id="KAK3046731.1"/>
    </source>
</evidence>
<keyword evidence="3 9" id="KW-0813">Transport</keyword>
<comment type="subcellular location">
    <subcellularLocation>
        <location evidence="1">Membrane</location>
        <topology evidence="1">Multi-pass membrane protein</topology>
    </subcellularLocation>
</comment>
<dbReference type="GO" id="GO:0051117">
    <property type="term" value="F:ATPase binding"/>
    <property type="evidence" value="ECO:0007669"/>
    <property type="project" value="TreeGrafter"/>
</dbReference>
<feature type="transmembrane region" description="Helical" evidence="9">
    <location>
        <begin position="764"/>
        <end position="783"/>
    </location>
</feature>
<organism evidence="12 13">
    <name type="scientific">Extremus antarcticus</name>
    <dbReference type="NCBI Taxonomy" id="702011"/>
    <lineage>
        <taxon>Eukaryota</taxon>
        <taxon>Fungi</taxon>
        <taxon>Dikarya</taxon>
        <taxon>Ascomycota</taxon>
        <taxon>Pezizomycotina</taxon>
        <taxon>Dothideomycetes</taxon>
        <taxon>Dothideomycetidae</taxon>
        <taxon>Mycosphaerellales</taxon>
        <taxon>Extremaceae</taxon>
        <taxon>Extremus</taxon>
    </lineage>
</organism>
<feature type="region of interest" description="Disordered" evidence="11">
    <location>
        <begin position="694"/>
        <end position="719"/>
    </location>
</feature>
<dbReference type="InterPro" id="IPR026028">
    <property type="entry name" value="V-type_ATPase_116kDa_su_euka"/>
</dbReference>
<dbReference type="Pfam" id="PF01496">
    <property type="entry name" value="V_ATPase_I"/>
    <property type="match status" value="1"/>
</dbReference>
<reference evidence="12" key="1">
    <citation type="submission" date="2023-04" db="EMBL/GenBank/DDBJ databases">
        <title>Black Yeasts Isolated from many extreme environments.</title>
        <authorList>
            <person name="Coleine C."/>
            <person name="Stajich J.E."/>
            <person name="Selbmann L."/>
        </authorList>
    </citation>
    <scope>NUCLEOTIDE SEQUENCE</scope>
    <source>
        <strain evidence="12">CCFEE 5312</strain>
    </source>
</reference>
<keyword evidence="5 9" id="KW-0375">Hydrogen ion transport</keyword>
<evidence type="ECO:0000313" key="13">
    <source>
        <dbReference type="Proteomes" id="UP001271007"/>
    </source>
</evidence>
<evidence type="ECO:0000256" key="5">
    <source>
        <dbReference type="ARBA" id="ARBA00022781"/>
    </source>
</evidence>
<feature type="transmembrane region" description="Helical" evidence="9">
    <location>
        <begin position="795"/>
        <end position="818"/>
    </location>
</feature>
<keyword evidence="10" id="KW-0175">Coiled coil</keyword>
<evidence type="ECO:0000256" key="3">
    <source>
        <dbReference type="ARBA" id="ARBA00022448"/>
    </source>
</evidence>